<proteinExistence type="predicted"/>
<accession>A0A0P1A656</accession>
<sequence>MQSMALILTAHNLEPWGQHLLKRIALSLGNVLGHHISPLGGVSVALCSKQSREFYC</sequence>
<dbReference type="RefSeq" id="XP_024572234.1">
    <property type="nucleotide sequence ID" value="XM_024728926.1"/>
</dbReference>
<dbReference type="GeneID" id="36395249"/>
<evidence type="ECO:0000313" key="2">
    <source>
        <dbReference type="Proteomes" id="UP000054928"/>
    </source>
</evidence>
<keyword evidence="2" id="KW-1185">Reference proteome</keyword>
<dbReference type="EMBL" id="CCYD01000109">
    <property type="protein sequence ID" value="CEG35865.1"/>
    <property type="molecule type" value="Genomic_DNA"/>
</dbReference>
<organism evidence="1 2">
    <name type="scientific">Plasmopara halstedii</name>
    <name type="common">Downy mildew of sunflower</name>
    <dbReference type="NCBI Taxonomy" id="4781"/>
    <lineage>
        <taxon>Eukaryota</taxon>
        <taxon>Sar</taxon>
        <taxon>Stramenopiles</taxon>
        <taxon>Oomycota</taxon>
        <taxon>Peronosporomycetes</taxon>
        <taxon>Peronosporales</taxon>
        <taxon>Peronosporaceae</taxon>
        <taxon>Plasmopara</taxon>
    </lineage>
</organism>
<reference evidence="2" key="1">
    <citation type="submission" date="2014-09" db="EMBL/GenBank/DDBJ databases">
        <authorList>
            <person name="Sharma Rahul"/>
            <person name="Thines Marco"/>
        </authorList>
    </citation>
    <scope>NUCLEOTIDE SEQUENCE [LARGE SCALE GENOMIC DNA]</scope>
</reference>
<name>A0A0P1A656_PLAHL</name>
<dbReference type="Proteomes" id="UP000054928">
    <property type="component" value="Unassembled WGS sequence"/>
</dbReference>
<protein>
    <submittedName>
        <fullName evidence="1">Uncharacterized protein</fullName>
    </submittedName>
</protein>
<dbReference type="AlphaFoldDB" id="A0A0P1A656"/>
<evidence type="ECO:0000313" key="1">
    <source>
        <dbReference type="EMBL" id="CEG35865.1"/>
    </source>
</evidence>